<dbReference type="GO" id="GO:0016740">
    <property type="term" value="F:transferase activity"/>
    <property type="evidence" value="ECO:0007669"/>
    <property type="project" value="UniProtKB-KW"/>
</dbReference>
<organism evidence="4 5">
    <name type="scientific">Stephanodiscus triporus</name>
    <dbReference type="NCBI Taxonomy" id="2934178"/>
    <lineage>
        <taxon>Eukaryota</taxon>
        <taxon>Sar</taxon>
        <taxon>Stramenopiles</taxon>
        <taxon>Ochrophyta</taxon>
        <taxon>Bacillariophyta</taxon>
        <taxon>Coscinodiscophyceae</taxon>
        <taxon>Thalassiosirophycidae</taxon>
        <taxon>Stephanodiscales</taxon>
        <taxon>Stephanodiscaceae</taxon>
        <taxon>Stephanodiscus</taxon>
    </lineage>
</organism>
<evidence type="ECO:0000313" key="4">
    <source>
        <dbReference type="EMBL" id="KAL3768397.1"/>
    </source>
</evidence>
<protein>
    <recommendedName>
        <fullName evidence="3">Glycosyl transferase CAP10 domain-containing protein</fullName>
    </recommendedName>
</protein>
<name>A0ABD3N1I4_9STRA</name>
<sequence>MMTNPFRQRNNAKTTILFIIILFAIETIVQRWVDKSTPRRTDHAELSLDEYKIHAKRPQQISPRPEEHSAFYSISDNIKKEYEQWHALVWNLSQMKLQPTNWTPDINDWHHHPRDRSDRFPSVAQRVQYYMGKWYNSSIPMYGRKFEKATFIQRKTTREFGPYSNILVNLYNLDKGRLLQCYESKKEMKVFSPYCRDYTDIAILHSEGSADVLHYIGDGLPYISDEIRRYPLFAKVRHLCDADASEFKANPCWKTENWIQPILLPLNRKRHYGVASIVPENDIPWELKKGRAVWRGKYRNAHDASTLLVSKHHNSTLVDCKFSKNTIGVSRHLVGSYMDMKDQLTYKYIISIEGNDVSSGLKWMLLSNSVVLTPPFTMESWAMEGKLKPFVHFIPLKADMSNVEDMIRWAEMHPKETRLISERSTLFVYDEFFHPDAIKDEKEIIIRIMERYEQNFGHDAETRRQTLGTHSNKLPPKRARFPSVQERVEFLMGKWYHNEDAISMQRSNLRILFHSSLNNTISRDRLFIASGHHLSECAMANSTFSKDVRLLCQSSLQHFDERLTADLKSNSFNRLRQSETGAKIRFAPKSSWRHDGDNAIKESKRVILDDIIKIICIGNCSREGVNANINTRAFPYFASYRQNNDAILWPFNLDYAYDIAKYGWLENWDINFEDKTADAAASIGIRKIPFTVNELYSKKNDRIRDMLSHRYLLATDSVEGINEDLIWMLLSKSVVLMPGERQFTSSWLMESFLEPYSHFIPVAPDYSDVYEKINWCENNLEKARDISERATIYVHDMLLDRSSEKENEEIKFQVMESCMFHWHTVSAMAVVVWHLQLNKETYSLPQM</sequence>
<dbReference type="InterPro" id="IPR006598">
    <property type="entry name" value="CAP10"/>
</dbReference>
<dbReference type="InterPro" id="IPR051091">
    <property type="entry name" value="O-Glucosyltr/Glycosyltrsf_90"/>
</dbReference>
<dbReference type="AlphaFoldDB" id="A0ABD3N1I4"/>
<accession>A0ABD3N1I4</accession>
<dbReference type="Pfam" id="PF05686">
    <property type="entry name" value="Glyco_transf_90"/>
    <property type="match status" value="2"/>
</dbReference>
<evidence type="ECO:0000259" key="3">
    <source>
        <dbReference type="SMART" id="SM00672"/>
    </source>
</evidence>
<feature type="domain" description="Glycosyl transferase CAP10" evidence="3">
    <location>
        <begin position="229"/>
        <end position="453"/>
    </location>
</feature>
<dbReference type="PANTHER" id="PTHR12203">
    <property type="entry name" value="KDEL LYS-ASP-GLU-LEU CONTAINING - RELATED"/>
    <property type="match status" value="1"/>
</dbReference>
<dbReference type="Proteomes" id="UP001530315">
    <property type="component" value="Unassembled WGS sequence"/>
</dbReference>
<keyword evidence="5" id="KW-1185">Reference proteome</keyword>
<evidence type="ECO:0000256" key="1">
    <source>
        <dbReference type="ARBA" id="ARBA00010118"/>
    </source>
</evidence>
<proteinExistence type="inferred from homology"/>
<dbReference type="EMBL" id="JALLAZ020001679">
    <property type="protein sequence ID" value="KAL3768397.1"/>
    <property type="molecule type" value="Genomic_DNA"/>
</dbReference>
<comment type="caution">
    <text evidence="4">The sequence shown here is derived from an EMBL/GenBank/DDBJ whole genome shotgun (WGS) entry which is preliminary data.</text>
</comment>
<evidence type="ECO:0000313" key="5">
    <source>
        <dbReference type="Proteomes" id="UP001530315"/>
    </source>
</evidence>
<keyword evidence="2" id="KW-0808">Transferase</keyword>
<comment type="similarity">
    <text evidence="1">Belongs to the glycosyltransferase 90 family.</text>
</comment>
<reference evidence="4 5" key="1">
    <citation type="submission" date="2024-10" db="EMBL/GenBank/DDBJ databases">
        <title>Updated reference genomes for cyclostephanoid diatoms.</title>
        <authorList>
            <person name="Roberts W.R."/>
            <person name="Alverson A.J."/>
        </authorList>
    </citation>
    <scope>NUCLEOTIDE SEQUENCE [LARGE SCALE GENOMIC DNA]</scope>
    <source>
        <strain evidence="4 5">AJA276-08</strain>
    </source>
</reference>
<evidence type="ECO:0000256" key="2">
    <source>
        <dbReference type="ARBA" id="ARBA00022679"/>
    </source>
</evidence>
<dbReference type="PANTHER" id="PTHR12203:SF35">
    <property type="entry name" value="PROTEIN O-GLUCOSYLTRANSFERASE 1"/>
    <property type="match status" value="1"/>
</dbReference>
<gene>
    <name evidence="4" type="ORF">ACHAW5_000764</name>
</gene>
<dbReference type="SMART" id="SM00672">
    <property type="entry name" value="CAP10"/>
    <property type="match status" value="1"/>
</dbReference>